<comment type="similarity">
    <text evidence="2">Belongs to the acyltransferase 3 family.</text>
</comment>
<feature type="transmembrane region" description="Helical" evidence="7">
    <location>
        <begin position="201"/>
        <end position="219"/>
    </location>
</feature>
<evidence type="ECO:0000313" key="10">
    <source>
        <dbReference type="Proteomes" id="UP000030451"/>
    </source>
</evidence>
<evidence type="ECO:0000256" key="6">
    <source>
        <dbReference type="ARBA" id="ARBA00023136"/>
    </source>
</evidence>
<dbReference type="PANTHER" id="PTHR40074">
    <property type="entry name" value="O-ACETYLTRANSFERASE WECH"/>
    <property type="match status" value="1"/>
</dbReference>
<comment type="caution">
    <text evidence="9">The sequence shown here is derived from an EMBL/GenBank/DDBJ whole genome shotgun (WGS) entry which is preliminary data.</text>
</comment>
<feature type="transmembrane region" description="Helical" evidence="7">
    <location>
        <begin position="93"/>
        <end position="122"/>
    </location>
</feature>
<feature type="transmembrane region" description="Helical" evidence="7">
    <location>
        <begin position="5"/>
        <end position="24"/>
    </location>
</feature>
<feature type="transmembrane region" description="Helical" evidence="7">
    <location>
        <begin position="259"/>
        <end position="279"/>
    </location>
</feature>
<evidence type="ECO:0000256" key="4">
    <source>
        <dbReference type="ARBA" id="ARBA00022692"/>
    </source>
</evidence>
<organism evidence="9 10">
    <name type="scientific">Photobacterium sp. (strain ATCC 43367)</name>
    <dbReference type="NCBI Taxonomy" id="379097"/>
    <lineage>
        <taxon>Bacteria</taxon>
        <taxon>Pseudomonadati</taxon>
        <taxon>Pseudomonadota</taxon>
        <taxon>Gammaproteobacteria</taxon>
        <taxon>Vibrionales</taxon>
        <taxon>Vibrionaceae</taxon>
        <taxon>Vibrio</taxon>
        <taxon>Vibrio oreintalis group</taxon>
    </lineage>
</organism>
<keyword evidence="6 7" id="KW-0472">Membrane</keyword>
<feature type="domain" description="Acyltransferase 3" evidence="8">
    <location>
        <begin position="6"/>
        <end position="304"/>
    </location>
</feature>
<dbReference type="GO" id="GO:0016413">
    <property type="term" value="F:O-acetyltransferase activity"/>
    <property type="evidence" value="ECO:0007669"/>
    <property type="project" value="TreeGrafter"/>
</dbReference>
<feature type="transmembrane region" description="Helical" evidence="7">
    <location>
        <begin position="36"/>
        <end position="59"/>
    </location>
</feature>
<feature type="transmembrane region" description="Helical" evidence="7">
    <location>
        <begin position="129"/>
        <end position="149"/>
    </location>
</feature>
<protein>
    <recommendedName>
        <fullName evidence="8">Acyltransferase 3 domain-containing protein</fullName>
    </recommendedName>
</protein>
<dbReference type="GO" id="GO:0005886">
    <property type="term" value="C:plasma membrane"/>
    <property type="evidence" value="ECO:0007669"/>
    <property type="project" value="UniProtKB-SubCell"/>
</dbReference>
<evidence type="ECO:0000256" key="3">
    <source>
        <dbReference type="ARBA" id="ARBA00022475"/>
    </source>
</evidence>
<evidence type="ECO:0000313" key="9">
    <source>
        <dbReference type="EMBL" id="KGY10115.1"/>
    </source>
</evidence>
<proteinExistence type="inferred from homology"/>
<evidence type="ECO:0000256" key="1">
    <source>
        <dbReference type="ARBA" id="ARBA00004651"/>
    </source>
</evidence>
<evidence type="ECO:0000259" key="8">
    <source>
        <dbReference type="Pfam" id="PF01757"/>
    </source>
</evidence>
<evidence type="ECO:0000256" key="2">
    <source>
        <dbReference type="ARBA" id="ARBA00007400"/>
    </source>
</evidence>
<reference evidence="9 10" key="1">
    <citation type="submission" date="2014-10" db="EMBL/GenBank/DDBJ databases">
        <title>Genome sequencing of Vibrio sinaloensis T08.</title>
        <authorList>
            <person name="Chan K.-G."/>
            <person name="Mohamad N.I."/>
        </authorList>
    </citation>
    <scope>NUCLEOTIDE SEQUENCE [LARGE SCALE GENOMIC DNA]</scope>
    <source>
        <strain evidence="9 10">T08</strain>
    </source>
</reference>
<dbReference type="EMBL" id="JRWP01000004">
    <property type="protein sequence ID" value="KGY10115.1"/>
    <property type="molecule type" value="Genomic_DNA"/>
</dbReference>
<evidence type="ECO:0000256" key="5">
    <source>
        <dbReference type="ARBA" id="ARBA00022989"/>
    </source>
</evidence>
<dbReference type="RefSeq" id="WP_038188279.1">
    <property type="nucleotide sequence ID" value="NZ_JRWP01000004.1"/>
</dbReference>
<feature type="transmembrane region" description="Helical" evidence="7">
    <location>
        <begin position="285"/>
        <end position="305"/>
    </location>
</feature>
<feature type="transmembrane region" description="Helical" evidence="7">
    <location>
        <begin position="169"/>
        <end position="189"/>
    </location>
</feature>
<keyword evidence="4 7" id="KW-0812">Transmembrane</keyword>
<sequence>MRRNLIIDLFKIVLACMVVAIHGINPSEINGIVYDMSINSIFRIAVPLFVLVSGYYFFYTINNNTDWFKRVFILYVFWQLVYSHLWLENEYSMLGFMGLIFIGYYHLWYLPAMMFAAALLVILRRVNSILMLCMIVLLFSVGLSIQYGFVYKLSVFVEYHYLIEKHSLLLSRNFLFFIFPFFCLGFLINKERWVEKVGNNNLKPYIYALLIGLIMESFWFSFGKQQVNRDLLFFLLPLCPLIFLELLKMKAPYDWPSLSVVSSSIYFFHIMLLDFLGSFLSISSVFLVIFTCILASSFGVGVIFLKCRFKYFKYVF</sequence>
<keyword evidence="3" id="KW-1003">Cell membrane</keyword>
<comment type="subcellular location">
    <subcellularLocation>
        <location evidence="1">Cell membrane</location>
        <topology evidence="1">Multi-pass membrane protein</topology>
    </subcellularLocation>
</comment>
<dbReference type="Pfam" id="PF01757">
    <property type="entry name" value="Acyl_transf_3"/>
    <property type="match status" value="1"/>
</dbReference>
<dbReference type="GO" id="GO:0009246">
    <property type="term" value="P:enterobacterial common antigen biosynthetic process"/>
    <property type="evidence" value="ECO:0007669"/>
    <property type="project" value="TreeGrafter"/>
</dbReference>
<gene>
    <name evidence="9" type="ORF">NM06_04135</name>
</gene>
<feature type="transmembrane region" description="Helical" evidence="7">
    <location>
        <begin position="231"/>
        <end position="247"/>
    </location>
</feature>
<dbReference type="AlphaFoldDB" id="A0A0A5I0R8"/>
<feature type="transmembrane region" description="Helical" evidence="7">
    <location>
        <begin position="71"/>
        <end position="87"/>
    </location>
</feature>
<evidence type="ECO:0000256" key="7">
    <source>
        <dbReference type="SAM" id="Phobius"/>
    </source>
</evidence>
<keyword evidence="5 7" id="KW-1133">Transmembrane helix</keyword>
<dbReference type="InterPro" id="IPR002656">
    <property type="entry name" value="Acyl_transf_3_dom"/>
</dbReference>
<name>A0A0A5I0R8_PHOS4</name>
<dbReference type="PANTHER" id="PTHR40074:SF2">
    <property type="entry name" value="O-ACETYLTRANSFERASE WECH"/>
    <property type="match status" value="1"/>
</dbReference>
<dbReference type="Proteomes" id="UP000030451">
    <property type="component" value="Unassembled WGS sequence"/>
</dbReference>
<accession>A0A0A5I0R8</accession>
<dbReference type="OrthoDB" id="265992at2"/>